<dbReference type="STRING" id="930146.SAMN05192533_101458"/>
<dbReference type="InterPro" id="IPR023631">
    <property type="entry name" value="Amidase_dom"/>
</dbReference>
<gene>
    <name evidence="2" type="ORF">SAMN05192533_101458</name>
</gene>
<dbReference type="GO" id="GO:0016740">
    <property type="term" value="F:transferase activity"/>
    <property type="evidence" value="ECO:0007669"/>
    <property type="project" value="UniProtKB-KW"/>
</dbReference>
<dbReference type="InterPro" id="IPR036928">
    <property type="entry name" value="AS_sf"/>
</dbReference>
<dbReference type="PANTHER" id="PTHR42678:SF34">
    <property type="entry name" value="OS04G0183300 PROTEIN"/>
    <property type="match status" value="1"/>
</dbReference>
<evidence type="ECO:0000313" key="2">
    <source>
        <dbReference type="EMBL" id="SEM21737.1"/>
    </source>
</evidence>
<protein>
    <submittedName>
        <fullName evidence="2">Amidase/aspartyl-tRNA(Asn)/glutamyl-tRNA(Gln) amidotransferase subunit A</fullName>
    </submittedName>
</protein>
<dbReference type="Proteomes" id="UP000198553">
    <property type="component" value="Unassembled WGS sequence"/>
</dbReference>
<reference evidence="3" key="1">
    <citation type="submission" date="2016-10" db="EMBL/GenBank/DDBJ databases">
        <authorList>
            <person name="Varghese N."/>
            <person name="Submissions S."/>
        </authorList>
    </citation>
    <scope>NUCLEOTIDE SEQUENCE [LARGE SCALE GENOMIC DNA]</scope>
    <source>
        <strain evidence="3">B48,IBRC-M 10115,DSM 25386,CECT 8001</strain>
    </source>
</reference>
<keyword evidence="2" id="KW-0808">Transferase</keyword>
<dbReference type="Gene3D" id="3.90.1300.10">
    <property type="entry name" value="Amidase signature (AS) domain"/>
    <property type="match status" value="1"/>
</dbReference>
<keyword evidence="3" id="KW-1185">Reference proteome</keyword>
<sequence length="520" mass="56622">MEDRTLLKTVIDDFPLKEVTVKELMTGYEEGRFTSEAVVQSYLNRIEIYEKNYNAFTFMNTNALEEAREIDRLRSEGKTLGPLAGVPIVIKEAVDVEGFPSTFGWAPLCKETGGIELLPKKDASIVTRLKESGAIILGKTNMPAFSARMDSANTSWDGPTYNAVDRGFSPGGSSSGTATAVSGNFTVLGIAEETGGSIQMPAASQAIVGIKTSFGLVPTKGVTPLGGSTRDVLGTHARTVEDAALMLDIIAGYDEDDPKTKDSIGKMPDGGYTSELSEKALQGKRLGVFGPGWSSKVLSEETNELYSREINELKQLGAEVVADPFSGSGFVEYVESLGNDLARMILGLDSVFFDIENYLKNLDPQDDTISMRKVFERAGEFPWSENGPLNLVHFFANPEEAMANCDHYDLTYFNEVRNNFLNLIQGVMDKYGLDGFVFPQMVQSITLLEEGTGLEGIATTVSEVNISGLPLVTVPAGYYQNGSPFALVFMGEMWSEAKLLGFSYAYEQATKHRVAPVLIR</sequence>
<evidence type="ECO:0000259" key="1">
    <source>
        <dbReference type="Pfam" id="PF01425"/>
    </source>
</evidence>
<name>A0A1H7WLH6_9BACI</name>
<dbReference type="SUPFAM" id="SSF75304">
    <property type="entry name" value="Amidase signature (AS) enzymes"/>
    <property type="match status" value="1"/>
</dbReference>
<dbReference type="AlphaFoldDB" id="A0A1H7WLH6"/>
<accession>A0A1H7WLH6</accession>
<dbReference type="EMBL" id="FOBW01000001">
    <property type="protein sequence ID" value="SEM21737.1"/>
    <property type="molecule type" value="Genomic_DNA"/>
</dbReference>
<proteinExistence type="predicted"/>
<feature type="domain" description="Amidase" evidence="1">
    <location>
        <begin position="38"/>
        <end position="500"/>
    </location>
</feature>
<dbReference type="PANTHER" id="PTHR42678">
    <property type="entry name" value="AMIDASE"/>
    <property type="match status" value="1"/>
</dbReference>
<evidence type="ECO:0000313" key="3">
    <source>
        <dbReference type="Proteomes" id="UP000198553"/>
    </source>
</evidence>
<organism evidence="2 3">
    <name type="scientific">Mesobacillus persicus</name>
    <dbReference type="NCBI Taxonomy" id="930146"/>
    <lineage>
        <taxon>Bacteria</taxon>
        <taxon>Bacillati</taxon>
        <taxon>Bacillota</taxon>
        <taxon>Bacilli</taxon>
        <taxon>Bacillales</taxon>
        <taxon>Bacillaceae</taxon>
        <taxon>Mesobacillus</taxon>
    </lineage>
</organism>
<dbReference type="OrthoDB" id="9811471at2"/>
<dbReference type="RefSeq" id="WP_090740729.1">
    <property type="nucleotide sequence ID" value="NZ_FOBW01000001.1"/>
</dbReference>
<dbReference type="Pfam" id="PF01425">
    <property type="entry name" value="Amidase"/>
    <property type="match status" value="1"/>
</dbReference>